<comment type="caution">
    <text evidence="4">The sequence shown here is derived from an EMBL/GenBank/DDBJ whole genome shotgun (WGS) entry which is preliminary data.</text>
</comment>
<organism evidence="4 5">
    <name type="scientific">Chiayiivirga flava</name>
    <dbReference type="NCBI Taxonomy" id="659595"/>
    <lineage>
        <taxon>Bacteria</taxon>
        <taxon>Pseudomonadati</taxon>
        <taxon>Pseudomonadota</taxon>
        <taxon>Gammaproteobacteria</taxon>
        <taxon>Lysobacterales</taxon>
        <taxon>Lysobacteraceae</taxon>
        <taxon>Chiayiivirga</taxon>
    </lineage>
</organism>
<dbReference type="Proteomes" id="UP000521199">
    <property type="component" value="Unassembled WGS sequence"/>
</dbReference>
<dbReference type="InterPro" id="IPR018247">
    <property type="entry name" value="EF_Hand_1_Ca_BS"/>
</dbReference>
<gene>
    <name evidence="4" type="ORF">HNQ52_001440</name>
</gene>
<dbReference type="RefSeq" id="WP_183960425.1">
    <property type="nucleotide sequence ID" value="NZ_JACHHP010000002.1"/>
</dbReference>
<evidence type="ECO:0000256" key="2">
    <source>
        <dbReference type="SAM" id="SignalP"/>
    </source>
</evidence>
<dbReference type="Pfam" id="PF13202">
    <property type="entry name" value="EF-hand_5"/>
    <property type="match status" value="2"/>
</dbReference>
<dbReference type="EMBL" id="JACHHP010000002">
    <property type="protein sequence ID" value="MBB5207911.1"/>
    <property type="molecule type" value="Genomic_DNA"/>
</dbReference>
<dbReference type="PROSITE" id="PS50222">
    <property type="entry name" value="EF_HAND_2"/>
    <property type="match status" value="1"/>
</dbReference>
<feature type="region of interest" description="Disordered" evidence="1">
    <location>
        <begin position="96"/>
        <end position="148"/>
    </location>
</feature>
<reference evidence="4 5" key="1">
    <citation type="submission" date="2020-08" db="EMBL/GenBank/DDBJ databases">
        <title>Genomic Encyclopedia of Type Strains, Phase IV (KMG-IV): sequencing the most valuable type-strain genomes for metagenomic binning, comparative biology and taxonomic classification.</title>
        <authorList>
            <person name="Goeker M."/>
        </authorList>
    </citation>
    <scope>NUCLEOTIDE SEQUENCE [LARGE SCALE GENOMIC DNA]</scope>
    <source>
        <strain evidence="4 5">DSM 24163</strain>
    </source>
</reference>
<dbReference type="GO" id="GO:0005509">
    <property type="term" value="F:calcium ion binding"/>
    <property type="evidence" value="ECO:0007669"/>
    <property type="project" value="InterPro"/>
</dbReference>
<evidence type="ECO:0000256" key="1">
    <source>
        <dbReference type="SAM" id="MobiDB-lite"/>
    </source>
</evidence>
<evidence type="ECO:0000259" key="3">
    <source>
        <dbReference type="PROSITE" id="PS50222"/>
    </source>
</evidence>
<keyword evidence="5" id="KW-1185">Reference proteome</keyword>
<dbReference type="InterPro" id="IPR002048">
    <property type="entry name" value="EF_hand_dom"/>
</dbReference>
<feature type="chain" id="PRO_5030936584" evidence="2">
    <location>
        <begin position="32"/>
        <end position="148"/>
    </location>
</feature>
<evidence type="ECO:0000313" key="5">
    <source>
        <dbReference type="Proteomes" id="UP000521199"/>
    </source>
</evidence>
<feature type="domain" description="EF-hand" evidence="3">
    <location>
        <begin position="55"/>
        <end position="90"/>
    </location>
</feature>
<protein>
    <submittedName>
        <fullName evidence="4">Ca2+-binding EF-hand superfamily protein</fullName>
    </submittedName>
</protein>
<feature type="signal peptide" evidence="2">
    <location>
        <begin position="1"/>
        <end position="31"/>
    </location>
</feature>
<proteinExistence type="predicted"/>
<dbReference type="Gene3D" id="1.10.238.10">
    <property type="entry name" value="EF-hand"/>
    <property type="match status" value="1"/>
</dbReference>
<dbReference type="SUPFAM" id="SSF47473">
    <property type="entry name" value="EF-hand"/>
    <property type="match status" value="1"/>
</dbReference>
<accession>A0A7W8D4R1</accession>
<name>A0A7W8D4R1_9GAMM</name>
<dbReference type="PROSITE" id="PS00018">
    <property type="entry name" value="EF_HAND_1"/>
    <property type="match status" value="3"/>
</dbReference>
<dbReference type="InterPro" id="IPR011992">
    <property type="entry name" value="EF-hand-dom_pair"/>
</dbReference>
<dbReference type="AlphaFoldDB" id="A0A7W8D4R1"/>
<keyword evidence="2" id="KW-0732">Signal</keyword>
<feature type="compositionally biased region" description="Basic and acidic residues" evidence="1">
    <location>
        <begin position="117"/>
        <end position="132"/>
    </location>
</feature>
<evidence type="ECO:0000313" key="4">
    <source>
        <dbReference type="EMBL" id="MBB5207911.1"/>
    </source>
</evidence>
<sequence length="148" mass="16075">MQRAVARHAARNTFAAVALLGAAVFVSGAVAAQNPRDTRAAIVPNPRDTGAANAQNPRDTGEYLRLFDTDGDGRVSLVEYQEYLSRGFMRMDRNGDGAITADELPPGTRARKLPTLDGRRRELSAAFDRQDLDNSGYLDAREMAAPPQ</sequence>